<proteinExistence type="predicted"/>
<evidence type="ECO:0000256" key="1">
    <source>
        <dbReference type="SAM" id="MobiDB-lite"/>
    </source>
</evidence>
<protein>
    <submittedName>
        <fullName evidence="2">Uncharacterized protein</fullName>
    </submittedName>
</protein>
<dbReference type="AlphaFoldDB" id="A0A8J2MX50"/>
<dbReference type="Pfam" id="PF06869">
    <property type="entry name" value="DUF1258"/>
    <property type="match status" value="1"/>
</dbReference>
<reference evidence="2" key="1">
    <citation type="submission" date="2021-04" db="EMBL/GenBank/DDBJ databases">
        <authorList>
            <person name="Chebbi M.A.C M."/>
        </authorList>
    </citation>
    <scope>NUCLEOTIDE SEQUENCE</scope>
</reference>
<sequence>MSNKNFHDLSKRRKRDYLNSIRTINNAPHPNNNQNEVENLPLNQRDDEIIHENENNLNDNEINVERVAQFQNAEDTRQINILTHNNIENQTQNQLTHRRVNNIGAENDSASINEEFNGVDNEHLNPENVREQREEVMIENSNVHTTERDIRVENLDKNGVEEEEEEEEEQIFDEDEDEDDNLRNNNVNYDLPLYKEAPLTISQSMLLIATLLITHNVTQSCIIDIIAIINLHCLNDSFHKNSLFRFKKFFGLGNHNFTNHKKHYYCSNCLKGLSSSNEVCPDCLNSKTAHFITLSISEQLQQLYNRPGFHQQLQHRFRQPNSECQILHNINDVYDGYLYKNLARDGYLSNRNNISFIWYTDGVPVFKSSRISIWPLYLTINELPIKEWSKRHNLILA</sequence>
<dbReference type="Proteomes" id="UP000786811">
    <property type="component" value="Unassembled WGS sequence"/>
</dbReference>
<evidence type="ECO:0000313" key="3">
    <source>
        <dbReference type="Proteomes" id="UP000786811"/>
    </source>
</evidence>
<dbReference type="EMBL" id="CAJNRD030001123">
    <property type="protein sequence ID" value="CAG5102832.1"/>
    <property type="molecule type" value="Genomic_DNA"/>
</dbReference>
<comment type="caution">
    <text evidence="2">The sequence shown here is derived from an EMBL/GenBank/DDBJ whole genome shotgun (WGS) entry which is preliminary data.</text>
</comment>
<feature type="region of interest" description="Disordered" evidence="1">
    <location>
        <begin position="155"/>
        <end position="183"/>
    </location>
</feature>
<feature type="compositionally biased region" description="Acidic residues" evidence="1">
    <location>
        <begin position="161"/>
        <end position="180"/>
    </location>
</feature>
<keyword evidence="3" id="KW-1185">Reference proteome</keyword>
<feature type="non-terminal residue" evidence="2">
    <location>
        <position position="1"/>
    </location>
</feature>
<dbReference type="InterPro" id="IPR009667">
    <property type="entry name" value="DUF1258"/>
</dbReference>
<name>A0A8J2MX50_COTCN</name>
<evidence type="ECO:0000313" key="2">
    <source>
        <dbReference type="EMBL" id="CAG5102832.1"/>
    </source>
</evidence>
<organism evidence="2 3">
    <name type="scientific">Cotesia congregata</name>
    <name type="common">Parasitoid wasp</name>
    <name type="synonym">Apanteles congregatus</name>
    <dbReference type="NCBI Taxonomy" id="51543"/>
    <lineage>
        <taxon>Eukaryota</taxon>
        <taxon>Metazoa</taxon>
        <taxon>Ecdysozoa</taxon>
        <taxon>Arthropoda</taxon>
        <taxon>Hexapoda</taxon>
        <taxon>Insecta</taxon>
        <taxon>Pterygota</taxon>
        <taxon>Neoptera</taxon>
        <taxon>Endopterygota</taxon>
        <taxon>Hymenoptera</taxon>
        <taxon>Apocrita</taxon>
        <taxon>Ichneumonoidea</taxon>
        <taxon>Braconidae</taxon>
        <taxon>Microgastrinae</taxon>
        <taxon>Cotesia</taxon>
    </lineage>
</organism>
<accession>A0A8J2MX50</accession>
<gene>
    <name evidence="2" type="ORF">HICCMSTLAB_LOCUS11206</name>
</gene>
<dbReference type="OrthoDB" id="7697691at2759"/>